<accession>A0A1A8WL61</accession>
<reference evidence="2" key="1">
    <citation type="submission" date="2016-05" db="EMBL/GenBank/DDBJ databases">
        <authorList>
            <person name="Naeem Raeece"/>
        </authorList>
    </citation>
    <scope>NUCLEOTIDE SEQUENCE [LARGE SCALE GENOMIC DNA]</scope>
</reference>
<dbReference type="AlphaFoldDB" id="A0A1A8WL61"/>
<dbReference type="EMBL" id="FLQW01001976">
    <property type="protein sequence ID" value="SBS92015.1"/>
    <property type="molecule type" value="Genomic_DNA"/>
</dbReference>
<dbReference type="Proteomes" id="UP000078597">
    <property type="component" value="Unassembled WGS sequence"/>
</dbReference>
<evidence type="ECO:0000313" key="2">
    <source>
        <dbReference type="Proteomes" id="UP000078597"/>
    </source>
</evidence>
<gene>
    <name evidence="1" type="ORF">PMALA_035010</name>
</gene>
<name>A0A1A8WL61_PLAMA</name>
<proteinExistence type="predicted"/>
<dbReference type="VEuPathDB" id="PlasmoDB:PmUG01_11060200"/>
<protein>
    <submittedName>
        <fullName evidence="1">Uncharacterized protein</fullName>
    </submittedName>
</protein>
<evidence type="ECO:0000313" key="1">
    <source>
        <dbReference type="EMBL" id="SBS92015.1"/>
    </source>
</evidence>
<sequence>MSGHITIEFLCYKLIYLTLQNMHQEFLIEYLTLTEEEKNHANIQLCYYLNECIKNKMYLININMISPLDDEQNHEYIYYRIYVNDHILTYLPILMSISENSDLNVNVDSLVSFVKNHSVIQNFENTKNEENILEKNEISKMPYLTNYLIVLFLPKYRLLALINICKTSIKVHISTLTKLLNFENDKQCLEFLNEVNTIISNNEVHSKSSLVNLLKSPLLKNKYINHIR</sequence>
<dbReference type="Gene3D" id="1.25.40.990">
    <property type="match status" value="1"/>
</dbReference>
<organism evidence="1 2">
    <name type="scientific">Plasmodium malariae</name>
    <dbReference type="NCBI Taxonomy" id="5858"/>
    <lineage>
        <taxon>Eukaryota</taxon>
        <taxon>Sar</taxon>
        <taxon>Alveolata</taxon>
        <taxon>Apicomplexa</taxon>
        <taxon>Aconoidasida</taxon>
        <taxon>Haemosporida</taxon>
        <taxon>Plasmodiidae</taxon>
        <taxon>Plasmodium</taxon>
        <taxon>Plasmodium (Plasmodium)</taxon>
    </lineage>
</organism>